<dbReference type="EMBL" id="JAAMPI010000077">
    <property type="protein sequence ID" value="KAF4636187.1"/>
    <property type="molecule type" value="Genomic_DNA"/>
</dbReference>
<dbReference type="Gene3D" id="3.30.420.40">
    <property type="match status" value="1"/>
</dbReference>
<dbReference type="Proteomes" id="UP000566819">
    <property type="component" value="Unassembled WGS sequence"/>
</dbReference>
<sequence>MRSEVWGNIVLVGSSTMFKGMADRLKREIEDFDTQGATVIIEALEDRQNLAWKGASIKPQERGFDHVMVSKSEYEENCAAFAHRRCY</sequence>
<proteinExistence type="predicted"/>
<gene>
    <name evidence="1" type="ORF">G7Y89_g1889</name>
</gene>
<dbReference type="Pfam" id="PF00022">
    <property type="entry name" value="Actin"/>
    <property type="match status" value="1"/>
</dbReference>
<organism evidence="1 2">
    <name type="scientific">Cudoniella acicularis</name>
    <dbReference type="NCBI Taxonomy" id="354080"/>
    <lineage>
        <taxon>Eukaryota</taxon>
        <taxon>Fungi</taxon>
        <taxon>Dikarya</taxon>
        <taxon>Ascomycota</taxon>
        <taxon>Pezizomycotina</taxon>
        <taxon>Leotiomycetes</taxon>
        <taxon>Helotiales</taxon>
        <taxon>Tricladiaceae</taxon>
        <taxon>Cudoniella</taxon>
    </lineage>
</organism>
<dbReference type="InterPro" id="IPR004000">
    <property type="entry name" value="Actin"/>
</dbReference>
<name>A0A8H4RXA6_9HELO</name>
<evidence type="ECO:0000313" key="2">
    <source>
        <dbReference type="Proteomes" id="UP000566819"/>
    </source>
</evidence>
<evidence type="ECO:0000313" key="1">
    <source>
        <dbReference type="EMBL" id="KAF4636187.1"/>
    </source>
</evidence>
<reference evidence="1 2" key="1">
    <citation type="submission" date="2020-03" db="EMBL/GenBank/DDBJ databases">
        <title>Draft Genome Sequence of Cudoniella acicularis.</title>
        <authorList>
            <person name="Buettner E."/>
            <person name="Kellner H."/>
        </authorList>
    </citation>
    <scope>NUCLEOTIDE SEQUENCE [LARGE SCALE GENOMIC DNA]</scope>
    <source>
        <strain evidence="1 2">DSM 108380</strain>
    </source>
</reference>
<protein>
    <submittedName>
        <fullName evidence="1">Uncharacterized protein</fullName>
    </submittedName>
</protein>
<dbReference type="OrthoDB" id="2011723at2759"/>
<dbReference type="InterPro" id="IPR043129">
    <property type="entry name" value="ATPase_NBD"/>
</dbReference>
<accession>A0A8H4RXA6</accession>
<keyword evidence="2" id="KW-1185">Reference proteome</keyword>
<dbReference type="AlphaFoldDB" id="A0A8H4RXA6"/>
<comment type="caution">
    <text evidence="1">The sequence shown here is derived from an EMBL/GenBank/DDBJ whole genome shotgun (WGS) entry which is preliminary data.</text>
</comment>
<dbReference type="SUPFAM" id="SSF53067">
    <property type="entry name" value="Actin-like ATPase domain"/>
    <property type="match status" value="1"/>
</dbReference>